<evidence type="ECO:0000313" key="1">
    <source>
        <dbReference type="EMBL" id="PKX88250.1"/>
    </source>
</evidence>
<comment type="caution">
    <text evidence="2">The sequence shown here is derived from an EMBL/GenBank/DDBJ whole genome shotgun (WGS) entry which is preliminary data.</text>
</comment>
<dbReference type="EMBL" id="MSZS01000014">
    <property type="protein sequence ID" value="PKX88455.1"/>
    <property type="molecule type" value="Genomic_DNA"/>
</dbReference>
<keyword evidence="3" id="KW-1185">Reference proteome</keyword>
<dbReference type="AlphaFoldDB" id="A0A2I1BST7"/>
<evidence type="ECO:0000313" key="2">
    <source>
        <dbReference type="EMBL" id="PKX88455.1"/>
    </source>
</evidence>
<reference evidence="3" key="2">
    <citation type="journal article" date="2018" name="Proc. Natl. Acad. Sci. U.S.A.">
        <title>Linking secondary metabolites to gene clusters through genome sequencing of six diverse Aspergillus species.</title>
        <authorList>
            <person name="Kaerboelling I."/>
            <person name="Vesth T.C."/>
            <person name="Frisvad J.C."/>
            <person name="Nybo J.L."/>
            <person name="Theobald S."/>
            <person name="Kuo A."/>
            <person name="Bowyer P."/>
            <person name="Matsuda Y."/>
            <person name="Mondo S."/>
            <person name="Lyhne E.K."/>
            <person name="Kogle M.E."/>
            <person name="Clum A."/>
            <person name="Lipzen A."/>
            <person name="Salamov A."/>
            <person name="Ngan C.Y."/>
            <person name="Daum C."/>
            <person name="Chiniquy J."/>
            <person name="Barry K."/>
            <person name="LaButti K."/>
            <person name="Haridas S."/>
            <person name="Simmons B.A."/>
            <person name="Magnuson J.K."/>
            <person name="Mortensen U.H."/>
            <person name="Larsen T.O."/>
            <person name="Grigoriev I.V."/>
            <person name="Baker S.E."/>
            <person name="Andersen M.R."/>
        </authorList>
    </citation>
    <scope>NUCLEOTIDE SEQUENCE [LARGE SCALE GENOMIC DNA]</scope>
    <source>
        <strain evidence="3">IBT 16806</strain>
    </source>
</reference>
<dbReference type="EMBL" id="MSZS01000025">
    <property type="protein sequence ID" value="PKX88250.1"/>
    <property type="molecule type" value="Genomic_DNA"/>
</dbReference>
<dbReference type="VEuPathDB" id="FungiDB:P174DRAFT_118457"/>
<organism evidence="2 3">
    <name type="scientific">Aspergillus novofumigatus (strain IBT 16806)</name>
    <dbReference type="NCBI Taxonomy" id="1392255"/>
    <lineage>
        <taxon>Eukaryota</taxon>
        <taxon>Fungi</taxon>
        <taxon>Dikarya</taxon>
        <taxon>Ascomycota</taxon>
        <taxon>Pezizomycotina</taxon>
        <taxon>Eurotiomycetes</taxon>
        <taxon>Eurotiomycetidae</taxon>
        <taxon>Eurotiales</taxon>
        <taxon>Aspergillaceae</taxon>
        <taxon>Aspergillus</taxon>
        <taxon>Aspergillus subgen. Fumigati</taxon>
    </lineage>
</organism>
<name>A0A2I1BST7_ASPN1</name>
<dbReference type="Proteomes" id="UP000234474">
    <property type="component" value="Unassembled WGS sequence"/>
</dbReference>
<sequence>MAPKHGTETDQVFNEDTKLKQCHDRNFSSYSSVYLSQRLMLIRYVYPGKGNVPYVMLKSLRYVNFPNH</sequence>
<accession>A0A2I1BST7</accession>
<dbReference type="GeneID" id="36528389"/>
<protein>
    <submittedName>
        <fullName evidence="2">Uncharacterized protein</fullName>
    </submittedName>
</protein>
<dbReference type="RefSeq" id="XP_024676845.1">
    <property type="nucleotide sequence ID" value="XM_024821063.1"/>
</dbReference>
<proteinExistence type="predicted"/>
<gene>
    <name evidence="1" type="ORF">P174DRAFT_118457</name>
    <name evidence="2" type="ORF">P174DRAFT_72509</name>
</gene>
<reference evidence="2" key="1">
    <citation type="submission" date="2016-12" db="EMBL/GenBank/DDBJ databases">
        <title>The genomes of Aspergillus section Nigri reveals drivers in fungal speciation.</title>
        <authorList>
            <consortium name="DOE Joint Genome Institute"/>
            <person name="Vesth T.C."/>
            <person name="Nybo J."/>
            <person name="Theobald S."/>
            <person name="Brandl J."/>
            <person name="Frisvad J.C."/>
            <person name="Nielsen K.F."/>
            <person name="Lyhne E.K."/>
            <person name="Kogle M.E."/>
            <person name="Kuo A."/>
            <person name="Riley R."/>
            <person name="Clum A."/>
            <person name="Nolan M."/>
            <person name="Lipzen A."/>
            <person name="Salamov A."/>
            <person name="Henrissat B."/>
            <person name="Wiebenga A."/>
            <person name="De Vries R.P."/>
            <person name="Grigoriev I.V."/>
            <person name="Mortensen U.H."/>
            <person name="Andersen M.R."/>
            <person name="Baker S.E."/>
        </authorList>
    </citation>
    <scope>NUCLEOTIDE SEQUENCE [LARGE SCALE GENOMIC DNA]</scope>
    <source>
        <strain evidence="2">IBT 16806</strain>
    </source>
</reference>
<dbReference type="VEuPathDB" id="FungiDB:P174DRAFT_72509"/>
<evidence type="ECO:0000313" key="3">
    <source>
        <dbReference type="Proteomes" id="UP000234474"/>
    </source>
</evidence>